<accession>A0A0H5QQ10</accession>
<organism evidence="1">
    <name type="scientific">Spongospora subterranea</name>
    <dbReference type="NCBI Taxonomy" id="70186"/>
    <lineage>
        <taxon>Eukaryota</taxon>
        <taxon>Sar</taxon>
        <taxon>Rhizaria</taxon>
        <taxon>Endomyxa</taxon>
        <taxon>Phytomyxea</taxon>
        <taxon>Plasmodiophorida</taxon>
        <taxon>Plasmodiophoridae</taxon>
        <taxon>Spongospora</taxon>
    </lineage>
</organism>
<reference evidence="1" key="1">
    <citation type="submission" date="2015-04" db="EMBL/GenBank/DDBJ databases">
        <title>The genome sequence of the plant pathogenic Rhizarian Plasmodiophora brassicae reveals insights in its biotrophic life cycle and the origin of chitin synthesis.</title>
        <authorList>
            <person name="Schwelm A."/>
            <person name="Fogelqvist J."/>
            <person name="Knaust A."/>
            <person name="Julke S."/>
            <person name="Lilja T."/>
            <person name="Dhandapani V."/>
            <person name="Bonilla-Rosso G."/>
            <person name="Karlsson M."/>
            <person name="Shevchenko A."/>
            <person name="Choi S.R."/>
            <person name="Kim H.G."/>
            <person name="Park J.Y."/>
            <person name="Lim Y.P."/>
            <person name="Ludwig-Muller J."/>
            <person name="Dixelius C."/>
        </authorList>
    </citation>
    <scope>NUCLEOTIDE SEQUENCE</scope>
    <source>
        <tissue evidence="1">Potato root galls</tissue>
    </source>
</reference>
<evidence type="ECO:0000313" key="1">
    <source>
        <dbReference type="EMBL" id="CRZ03707.1"/>
    </source>
</evidence>
<proteinExistence type="predicted"/>
<name>A0A0H5QQ10_9EUKA</name>
<dbReference type="AlphaFoldDB" id="A0A0H5QQ10"/>
<feature type="non-terminal residue" evidence="1">
    <location>
        <position position="1"/>
    </location>
</feature>
<dbReference type="EMBL" id="HACM01003265">
    <property type="protein sequence ID" value="CRZ03707.1"/>
    <property type="molecule type" value="Transcribed_RNA"/>
</dbReference>
<sequence length="355" mass="43007">AAVLWRQRRVVAMFQRLKGHATQRKHLRIVLMKMGRSIACYGLRASWRRWTDYCKTSQLIETRNRVVGRVVRRKRLQMLRESITRWHVFVEDDRLLKMDRLRLRGLDNVSDHFAKGRRQRTLFVAVRGWAHLHRQHQKMKAALSRMLSTLQISNINAAWLSWKVQIQEQQRIDRLSDNAEQHFRVVRGRRWFLKWHSSMKDKLIMTRRLSRSIRIITRMGLSSSWRQWRHYTENERDQDRHHSMAAIVLHRHHQRRVVLGWQSVTKRMANARSTIRVAFYRAAWSRLSSCFRQWRHDTSVDRLRSDATADRLVERQRHAIHIIHAVTVYAFNRVKGHAFNRWSAFLIRDRDRDRN</sequence>
<evidence type="ECO:0008006" key="2">
    <source>
        <dbReference type="Google" id="ProtNLM"/>
    </source>
</evidence>
<protein>
    <recommendedName>
        <fullName evidence="2">Sfi1 spindle body domain-containing protein</fullName>
    </recommendedName>
</protein>
<feature type="non-terminal residue" evidence="1">
    <location>
        <position position="355"/>
    </location>
</feature>